<evidence type="ECO:0000259" key="2">
    <source>
        <dbReference type="Pfam" id="PF14535"/>
    </source>
</evidence>
<dbReference type="RefSeq" id="WP_345703154.1">
    <property type="nucleotide sequence ID" value="NZ_BAABJP010000030.1"/>
</dbReference>
<name>A0ABP9QN26_9PSEU</name>
<dbReference type="EMBL" id="BAABJP010000030">
    <property type="protein sequence ID" value="GAA5164470.1"/>
    <property type="molecule type" value="Genomic_DNA"/>
</dbReference>
<organism evidence="3 4">
    <name type="scientific">Pseudonocardia eucalypti</name>
    <dbReference type="NCBI Taxonomy" id="648755"/>
    <lineage>
        <taxon>Bacteria</taxon>
        <taxon>Bacillati</taxon>
        <taxon>Actinomycetota</taxon>
        <taxon>Actinomycetes</taxon>
        <taxon>Pseudonocardiales</taxon>
        <taxon>Pseudonocardiaceae</taxon>
        <taxon>Pseudonocardia</taxon>
    </lineage>
</organism>
<dbReference type="PANTHER" id="PTHR43845">
    <property type="entry name" value="BLR5969 PROTEIN"/>
    <property type="match status" value="1"/>
</dbReference>
<evidence type="ECO:0000313" key="4">
    <source>
        <dbReference type="Proteomes" id="UP001428817"/>
    </source>
</evidence>
<dbReference type="InterPro" id="IPR000873">
    <property type="entry name" value="AMP-dep_synth/lig_dom"/>
</dbReference>
<dbReference type="Pfam" id="PF14535">
    <property type="entry name" value="AMP-binding_C_2"/>
    <property type="match status" value="1"/>
</dbReference>
<dbReference type="SUPFAM" id="SSF56801">
    <property type="entry name" value="Acetyl-CoA synthetase-like"/>
    <property type="match status" value="1"/>
</dbReference>
<dbReference type="InterPro" id="IPR045851">
    <property type="entry name" value="AMP-bd_C_sf"/>
</dbReference>
<evidence type="ECO:0000313" key="3">
    <source>
        <dbReference type="EMBL" id="GAA5164470.1"/>
    </source>
</evidence>
<evidence type="ECO:0000259" key="1">
    <source>
        <dbReference type="Pfam" id="PF00501"/>
    </source>
</evidence>
<dbReference type="Pfam" id="PF00501">
    <property type="entry name" value="AMP-binding"/>
    <property type="match status" value="1"/>
</dbReference>
<dbReference type="Proteomes" id="UP001428817">
    <property type="component" value="Unassembled WGS sequence"/>
</dbReference>
<proteinExistence type="predicted"/>
<reference evidence="4" key="1">
    <citation type="journal article" date="2019" name="Int. J. Syst. Evol. Microbiol.">
        <title>The Global Catalogue of Microorganisms (GCM) 10K type strain sequencing project: providing services to taxonomists for standard genome sequencing and annotation.</title>
        <authorList>
            <consortium name="The Broad Institute Genomics Platform"/>
            <consortium name="The Broad Institute Genome Sequencing Center for Infectious Disease"/>
            <person name="Wu L."/>
            <person name="Ma J."/>
        </authorList>
    </citation>
    <scope>NUCLEOTIDE SEQUENCE [LARGE SCALE GENOMIC DNA]</scope>
    <source>
        <strain evidence="4">JCM 18303</strain>
    </source>
</reference>
<keyword evidence="3" id="KW-0436">Ligase</keyword>
<feature type="domain" description="AMP-dependent synthetase/ligase" evidence="1">
    <location>
        <begin position="108"/>
        <end position="315"/>
    </location>
</feature>
<dbReference type="PANTHER" id="PTHR43845:SF1">
    <property type="entry name" value="BLR5969 PROTEIN"/>
    <property type="match status" value="1"/>
</dbReference>
<sequence>MLATEMEQWSWPPRYDEGYRPPATQPHWFPGRETMPPERRDELIMARIREVMRYAWRQAPFYRRKWAEAGIEPDAVRTLADFEHVPVVRKEELRADQLANQPFGSYLCVDPTEVKHVNGTSGTTGRPTAFGVNERDWRAIANAHARVMWAMGIRSEDTVLVGSPLSLYFGSWGAYLGAERLGARVFPFGAGTPGQTARTVRWIRQMGVTVFYGTPSYALHLAETARTEGVDPAELGLRRLFFSGEPGASVPSIRARIMKEFDALVYDSGSMAEVTPWMHLGAGGEEPGVLCWQDLVYTEVCDPATLRRVPYGGEGTPVYTSLERTSQPMIRLLSNDLTRWEAPDAERGRTYPYLPRGIYGRIDDMFTVRGENIYPSAIDDVLMADPDYGGEHRIVISRAAAMDALAVQVEHRAELAEADRRHWAGRVADRLRLVLGVGAHIIPVPPNTFDRTEFKARRVVDDRDLLGEITREGAAR</sequence>
<keyword evidence="4" id="KW-1185">Reference proteome</keyword>
<dbReference type="InterPro" id="IPR028154">
    <property type="entry name" value="AMP-dep_Lig_C"/>
</dbReference>
<dbReference type="InterPro" id="IPR042099">
    <property type="entry name" value="ANL_N_sf"/>
</dbReference>
<protein>
    <submittedName>
        <fullName evidence="3">Phenylacetate--CoA ligase</fullName>
    </submittedName>
</protein>
<dbReference type="Gene3D" id="3.40.50.12780">
    <property type="entry name" value="N-terminal domain of ligase-like"/>
    <property type="match status" value="1"/>
</dbReference>
<feature type="domain" description="AMP-dependent ligase C-terminal" evidence="2">
    <location>
        <begin position="370"/>
        <end position="463"/>
    </location>
</feature>
<gene>
    <name evidence="3" type="ORF">GCM10023321_52950</name>
</gene>
<accession>A0ABP9QN26</accession>
<dbReference type="Gene3D" id="3.30.300.30">
    <property type="match status" value="1"/>
</dbReference>
<comment type="caution">
    <text evidence="3">The sequence shown here is derived from an EMBL/GenBank/DDBJ whole genome shotgun (WGS) entry which is preliminary data.</text>
</comment>
<dbReference type="GO" id="GO:0016874">
    <property type="term" value="F:ligase activity"/>
    <property type="evidence" value="ECO:0007669"/>
    <property type="project" value="UniProtKB-KW"/>
</dbReference>